<comment type="caution">
    <text evidence="1">The sequence shown here is derived from an EMBL/GenBank/DDBJ whole genome shotgun (WGS) entry which is preliminary data.</text>
</comment>
<dbReference type="Proteomes" id="UP000014969">
    <property type="component" value="Unassembled WGS sequence"/>
</dbReference>
<evidence type="ECO:0000313" key="2">
    <source>
        <dbReference type="Proteomes" id="UP000014969"/>
    </source>
</evidence>
<name>A0A829HN02_9MYCO</name>
<dbReference type="RefSeq" id="WP_020724456.1">
    <property type="nucleotide sequence ID" value="NZ_ATFQ01000040.1"/>
</dbReference>
<protein>
    <submittedName>
        <fullName evidence="1">Uncharacterized protein</fullName>
    </submittedName>
</protein>
<dbReference type="AlphaFoldDB" id="A0A829HN02"/>
<accession>A0A829HN02</accession>
<proteinExistence type="predicted"/>
<organism evidence="1 2">
    <name type="scientific">Mycobacteroides abscessus subsp. bolletii CRM-0020</name>
    <dbReference type="NCBI Taxonomy" id="1306401"/>
    <lineage>
        <taxon>Bacteria</taxon>
        <taxon>Bacillati</taxon>
        <taxon>Actinomycetota</taxon>
        <taxon>Actinomycetes</taxon>
        <taxon>Mycobacteriales</taxon>
        <taxon>Mycobacteriaceae</taxon>
        <taxon>Mycobacteroides</taxon>
        <taxon>Mycobacteroides abscessus</taxon>
    </lineage>
</organism>
<sequence>MRDVLADLEYQEWAHAGQLREDLSALGLPDLLLSQISFRHTDVPNPAAGPNHHHWPPPWSGCCTPPGIGSARIWGDFKLAEWFEAAPHVFGPGLTPRWAAELDAIAANLRRAAAGSRTLWALDLLHPVQHWRTYEHVGLAVQDLVQWGPALPADLLAEVDAALAHPLDGADDPWGRPDAAANKPESYHGQSCFVTYWCCGV</sequence>
<dbReference type="EMBL" id="ATFQ01000040">
    <property type="protein sequence ID" value="EPQ20968.1"/>
    <property type="molecule type" value="Genomic_DNA"/>
</dbReference>
<evidence type="ECO:0000313" key="1">
    <source>
        <dbReference type="EMBL" id="EPQ20968.1"/>
    </source>
</evidence>
<reference evidence="1 2" key="1">
    <citation type="journal article" date="2013" name="Genome Announc.">
        <title>Genome Sequence of an Epidemic Isolate of Mycobacterium abscessus subsp. bolletii from Rio de Janeiro, Brazil.</title>
        <authorList>
            <person name="Davidson R.M."/>
            <person name="Reynolds P.R."/>
            <person name="Farias-Hesson E."/>
            <person name="Duarte R.S."/>
            <person name="Jackson M."/>
            <person name="Strong M."/>
        </authorList>
    </citation>
    <scope>NUCLEOTIDE SEQUENCE [LARGE SCALE GENOMIC DNA]</scope>
    <source>
        <strain evidence="1 2">CRM-0020</strain>
    </source>
</reference>
<gene>
    <name evidence="1" type="ORF">J108_23430</name>
</gene>